<proteinExistence type="predicted"/>
<comment type="caution">
    <text evidence="1">The sequence shown here is derived from an EMBL/GenBank/DDBJ whole genome shotgun (WGS) entry which is preliminary data.</text>
</comment>
<sequence length="85" mass="9786">MTERCIIETTRSCDLKHVILWGDATFKVQVRLYLSLNQIGLVDSFFKNVRIADTLCHRIQRAPVSCCSLTCYHRYSCRCSLSLLA</sequence>
<keyword evidence="2" id="KW-1185">Reference proteome</keyword>
<dbReference type="EMBL" id="REGN01007600">
    <property type="protein sequence ID" value="RNA05789.1"/>
    <property type="molecule type" value="Genomic_DNA"/>
</dbReference>
<organism evidence="1 2">
    <name type="scientific">Brachionus plicatilis</name>
    <name type="common">Marine rotifer</name>
    <name type="synonym">Brachionus muelleri</name>
    <dbReference type="NCBI Taxonomy" id="10195"/>
    <lineage>
        <taxon>Eukaryota</taxon>
        <taxon>Metazoa</taxon>
        <taxon>Spiralia</taxon>
        <taxon>Gnathifera</taxon>
        <taxon>Rotifera</taxon>
        <taxon>Eurotatoria</taxon>
        <taxon>Monogononta</taxon>
        <taxon>Pseudotrocha</taxon>
        <taxon>Ploima</taxon>
        <taxon>Brachionidae</taxon>
        <taxon>Brachionus</taxon>
    </lineage>
</organism>
<evidence type="ECO:0000313" key="2">
    <source>
        <dbReference type="Proteomes" id="UP000276133"/>
    </source>
</evidence>
<evidence type="ECO:0000313" key="1">
    <source>
        <dbReference type="EMBL" id="RNA05789.1"/>
    </source>
</evidence>
<reference evidence="1 2" key="1">
    <citation type="journal article" date="2018" name="Sci. Rep.">
        <title>Genomic signatures of local adaptation to the degree of environmental predictability in rotifers.</title>
        <authorList>
            <person name="Franch-Gras L."/>
            <person name="Hahn C."/>
            <person name="Garcia-Roger E.M."/>
            <person name="Carmona M.J."/>
            <person name="Serra M."/>
            <person name="Gomez A."/>
        </authorList>
    </citation>
    <scope>NUCLEOTIDE SEQUENCE [LARGE SCALE GENOMIC DNA]</scope>
    <source>
        <strain evidence="1">HYR1</strain>
    </source>
</reference>
<dbReference type="Proteomes" id="UP000276133">
    <property type="component" value="Unassembled WGS sequence"/>
</dbReference>
<accession>A0A3M7Q3L3</accession>
<dbReference type="AlphaFoldDB" id="A0A3M7Q3L3"/>
<protein>
    <submittedName>
        <fullName evidence="1">Uncharacterized protein</fullName>
    </submittedName>
</protein>
<name>A0A3M7Q3L3_BRAPC</name>
<gene>
    <name evidence="1" type="ORF">BpHYR1_003571</name>
</gene>